<evidence type="ECO:0000256" key="5">
    <source>
        <dbReference type="ARBA" id="ARBA00023125"/>
    </source>
</evidence>
<dbReference type="Pfam" id="PF05699">
    <property type="entry name" value="Dimer_Tnp_hAT"/>
    <property type="match status" value="1"/>
</dbReference>
<dbReference type="GO" id="GO:0046983">
    <property type="term" value="F:protein dimerization activity"/>
    <property type="evidence" value="ECO:0007669"/>
    <property type="project" value="InterPro"/>
</dbReference>
<feature type="compositionally biased region" description="Polar residues" evidence="8">
    <location>
        <begin position="100"/>
        <end position="112"/>
    </location>
</feature>
<reference evidence="10" key="1">
    <citation type="submission" date="2018-01" db="EMBL/GenBank/DDBJ databases">
        <authorList>
            <person name="Mao J.F."/>
        </authorList>
    </citation>
    <scope>NUCLEOTIDE SEQUENCE</scope>
    <source>
        <strain evidence="10">Huo1</strain>
        <tissue evidence="10">Leaf</tissue>
    </source>
</reference>
<evidence type="ECO:0000256" key="7">
    <source>
        <dbReference type="PROSITE-ProRule" id="PRU00027"/>
    </source>
</evidence>
<evidence type="ECO:0000256" key="8">
    <source>
        <dbReference type="SAM" id="MobiDB-lite"/>
    </source>
</evidence>
<dbReference type="InterPro" id="IPR008906">
    <property type="entry name" value="HATC_C_dom"/>
</dbReference>
<feature type="region of interest" description="Disordered" evidence="8">
    <location>
        <begin position="82"/>
        <end position="115"/>
    </location>
</feature>
<comment type="subcellular location">
    <subcellularLocation>
        <location evidence="1">Nucleus</location>
    </subcellularLocation>
</comment>
<dbReference type="GO" id="GO:0003677">
    <property type="term" value="F:DNA binding"/>
    <property type="evidence" value="ECO:0007669"/>
    <property type="project" value="UniProtKB-KW"/>
</dbReference>
<evidence type="ECO:0000256" key="1">
    <source>
        <dbReference type="ARBA" id="ARBA00004123"/>
    </source>
</evidence>
<name>A0A8X9AAJ9_SALSN</name>
<dbReference type="EMBL" id="PNBA02000002">
    <property type="protein sequence ID" value="KAG6435117.1"/>
    <property type="molecule type" value="Genomic_DNA"/>
</dbReference>
<evidence type="ECO:0000313" key="11">
    <source>
        <dbReference type="Proteomes" id="UP000298416"/>
    </source>
</evidence>
<evidence type="ECO:0000259" key="9">
    <source>
        <dbReference type="PROSITE" id="PS50808"/>
    </source>
</evidence>
<dbReference type="AlphaFoldDB" id="A0A8X9AAJ9"/>
<feature type="domain" description="BED-type" evidence="9">
    <location>
        <begin position="13"/>
        <end position="75"/>
    </location>
</feature>
<accession>A0A8X9AAJ9</accession>
<sequence>MTSNMEIVSVTRQKQDPAWKHCEMLRNGGKVEIKCIYCGKIFKGGGIHRFKEHLACQKGNGATCSSVHPDVRLEMIQILSRTKKRPRLAKDKDKPACDSPGNSRSAVPNNSDGDIHVHAYDNPRIGAVELANNSGCLNSNHNTAACWDREDGMSWDREDGVSGKTNIKKKRETVATKALDVVNSNTAAFPALNLKKKVSIVDMAVGRFFFDVGLPADAVNSAYFQPMLDAIASQGTGVVGPSYHDLRSCILKNAVHEVRYDVDQCTAALGKTGCSILLYDSSSGKCKTFVNLFASSSEGTIFLRSADISCAIDSADALYELLKETVEEIGLRNVVQVVTTGEERNAIAGRRLAETYPSIFWTPCAGYCIDLMLQDIGELPMVKMILDQAKSISRYIYSNATTINMIRRYTSGVDLVDLGTTRSSSDFMTLKRMVNVRPNLQSMVTSEEWMESSYSKKEEGFALLDSICDQSFWSTCASITRLIDPILHLLRIVSSQKMPSMGSIYAGLYRVKDAIKKELVTRESYLVYWSIIDHRWEQLQRHPLHAAGFYLNPRHFYSLERDGYLHIRSLVYDCIEKLVPEPNIQDKIMRETTSYHSATGDFGRKMAIRARDTILPTEWWLTYGGECPNLARLAIRILSQTCCLIQHKVDKVSLERMHAGKNWLEHQRLSDLVYVQNNMSLKHMSSGERQEKAFDPLSYEHINLVEDWVMGNEFCSEDSEKKGWVDVEPPYGNVMESGLQINDVEAHGAGFDDYEILFGVKDSEEETGGENIHTGNTGDETIVPEVVCIAWKVGSWQRLVHCDAVDTDIEVQDRNRCRIADE</sequence>
<dbReference type="GO" id="GO:0008270">
    <property type="term" value="F:zinc ion binding"/>
    <property type="evidence" value="ECO:0007669"/>
    <property type="project" value="UniProtKB-KW"/>
</dbReference>
<reference evidence="10" key="2">
    <citation type="submission" date="2020-08" db="EMBL/GenBank/DDBJ databases">
        <title>Plant Genome Project.</title>
        <authorList>
            <person name="Zhang R.-G."/>
        </authorList>
    </citation>
    <scope>NUCLEOTIDE SEQUENCE</scope>
    <source>
        <strain evidence="10">Huo1</strain>
        <tissue evidence="10">Leaf</tissue>
    </source>
</reference>
<evidence type="ECO:0000256" key="6">
    <source>
        <dbReference type="ARBA" id="ARBA00023242"/>
    </source>
</evidence>
<dbReference type="Pfam" id="PF02892">
    <property type="entry name" value="zf-BED"/>
    <property type="match status" value="1"/>
</dbReference>
<dbReference type="GO" id="GO:0005634">
    <property type="term" value="C:nucleus"/>
    <property type="evidence" value="ECO:0007669"/>
    <property type="project" value="UniProtKB-SubCell"/>
</dbReference>
<gene>
    <name evidence="10" type="ORF">SASPL_106768</name>
</gene>
<dbReference type="InterPro" id="IPR007021">
    <property type="entry name" value="DUF659"/>
</dbReference>
<evidence type="ECO:0000256" key="3">
    <source>
        <dbReference type="ARBA" id="ARBA00022771"/>
    </source>
</evidence>
<keyword evidence="4" id="KW-0862">Zinc</keyword>
<evidence type="ECO:0000256" key="4">
    <source>
        <dbReference type="ARBA" id="ARBA00022833"/>
    </source>
</evidence>
<keyword evidence="5" id="KW-0238">DNA-binding</keyword>
<dbReference type="PANTHER" id="PTHR32166">
    <property type="entry name" value="OSJNBA0013A04.12 PROTEIN"/>
    <property type="match status" value="1"/>
</dbReference>
<keyword evidence="3 7" id="KW-0863">Zinc-finger</keyword>
<dbReference type="Pfam" id="PF04937">
    <property type="entry name" value="DUF659"/>
    <property type="match status" value="1"/>
</dbReference>
<evidence type="ECO:0000313" key="10">
    <source>
        <dbReference type="EMBL" id="KAG6435117.1"/>
    </source>
</evidence>
<dbReference type="PROSITE" id="PS50808">
    <property type="entry name" value="ZF_BED"/>
    <property type="match status" value="1"/>
</dbReference>
<organism evidence="10">
    <name type="scientific">Salvia splendens</name>
    <name type="common">Scarlet sage</name>
    <dbReference type="NCBI Taxonomy" id="180675"/>
    <lineage>
        <taxon>Eukaryota</taxon>
        <taxon>Viridiplantae</taxon>
        <taxon>Streptophyta</taxon>
        <taxon>Embryophyta</taxon>
        <taxon>Tracheophyta</taxon>
        <taxon>Spermatophyta</taxon>
        <taxon>Magnoliopsida</taxon>
        <taxon>eudicotyledons</taxon>
        <taxon>Gunneridae</taxon>
        <taxon>Pentapetalae</taxon>
        <taxon>asterids</taxon>
        <taxon>lamiids</taxon>
        <taxon>Lamiales</taxon>
        <taxon>Lamiaceae</taxon>
        <taxon>Nepetoideae</taxon>
        <taxon>Mentheae</taxon>
        <taxon>Salviinae</taxon>
        <taxon>Salvia</taxon>
        <taxon>Salvia subgen. Calosphace</taxon>
        <taxon>core Calosphace</taxon>
    </lineage>
</organism>
<comment type="caution">
    <text evidence="10">The sequence shown here is derived from an EMBL/GenBank/DDBJ whole genome shotgun (WGS) entry which is preliminary data.</text>
</comment>
<keyword evidence="6" id="KW-0539">Nucleus</keyword>
<dbReference type="Proteomes" id="UP000298416">
    <property type="component" value="Unassembled WGS sequence"/>
</dbReference>
<dbReference type="PANTHER" id="PTHR32166:SF88">
    <property type="entry name" value="HAT TRANSPOSON SUPERFAMILY"/>
    <property type="match status" value="1"/>
</dbReference>
<keyword evidence="2" id="KW-0479">Metal-binding</keyword>
<keyword evidence="11" id="KW-1185">Reference proteome</keyword>
<dbReference type="InterPro" id="IPR003656">
    <property type="entry name" value="Znf_BED"/>
</dbReference>
<protein>
    <recommendedName>
        <fullName evidence="9">BED-type domain-containing protein</fullName>
    </recommendedName>
</protein>
<proteinExistence type="predicted"/>
<evidence type="ECO:0000256" key="2">
    <source>
        <dbReference type="ARBA" id="ARBA00022723"/>
    </source>
</evidence>
<dbReference type="InterPro" id="IPR012337">
    <property type="entry name" value="RNaseH-like_sf"/>
</dbReference>
<dbReference type="SUPFAM" id="SSF53098">
    <property type="entry name" value="Ribonuclease H-like"/>
    <property type="match status" value="1"/>
</dbReference>